<dbReference type="PANTHER" id="PTHR10283:SF82">
    <property type="entry name" value="SOLUTE CARRIER FAMILY 13 MEMBER 2"/>
    <property type="match status" value="1"/>
</dbReference>
<feature type="transmembrane region" description="Helical" evidence="7">
    <location>
        <begin position="35"/>
        <end position="54"/>
    </location>
</feature>
<feature type="transmembrane region" description="Helical" evidence="7">
    <location>
        <begin position="404"/>
        <end position="429"/>
    </location>
</feature>
<feature type="transmembrane region" description="Helical" evidence="7">
    <location>
        <begin position="271"/>
        <end position="290"/>
    </location>
</feature>
<accession>A0A9D1G3B1</accession>
<keyword evidence="3" id="KW-0813">Transport</keyword>
<feature type="transmembrane region" description="Helical" evidence="7">
    <location>
        <begin position="129"/>
        <end position="156"/>
    </location>
</feature>
<evidence type="ECO:0000259" key="8">
    <source>
        <dbReference type="Pfam" id="PF03600"/>
    </source>
</evidence>
<feature type="transmembrane region" description="Helical" evidence="7">
    <location>
        <begin position="372"/>
        <end position="392"/>
    </location>
</feature>
<feature type="transmembrane region" description="Helical" evidence="7">
    <location>
        <begin position="464"/>
        <end position="485"/>
    </location>
</feature>
<feature type="domain" description="Citrate transporter-like" evidence="8">
    <location>
        <begin position="52"/>
        <end position="428"/>
    </location>
</feature>
<sequence>MTKLVKPNRKWLIDVIVFAALYLLFAFVLPAPEPMTRGGMTVIGILCGTVYLWIKVDIGWPSLFFLGLIGLSGVTSPTALFQQTWGNSMVPFLISAFLLNIVMSESGLTRRFAMFFITRRSNAGRPWRLLTMFFLAVLLMGLVSTSSAITVMFMAIAEEIFKMTGYKKGERLPEVMMVGIFWVAQGAMAFTPISHVLIPMVFEYIQNDFGITVTYSRYTMGFILTGVAFFIGWVLMLRFIIKPDVRKLATLNIDELKATVKPWSAQERTILVVYLVVICIWCLPDLIGLIPGLGGLSAWMSSLGSAVPPMVACGVLCFIHFDGKPLLNFRESCKKVPWNSVFMMAAVMGMAYIFGLESCGITAWITSTLEPLIGGLSPVVFTLVVVAFVVIATDFISNTLIASMYAIIIPIAMTIEGVNPIVVALLIAAGCNSSFSFPSGCPAASMATGGGWTRVSFQLKYGMLLDIWIIAMYMVCAYPLLQLLFPV</sequence>
<gene>
    <name evidence="9" type="ORF">IAD42_00700</name>
</gene>
<evidence type="ECO:0000256" key="1">
    <source>
        <dbReference type="ARBA" id="ARBA00004141"/>
    </source>
</evidence>
<name>A0A9D1G3B1_9FIRM</name>
<evidence type="ECO:0000313" key="10">
    <source>
        <dbReference type="Proteomes" id="UP000886876"/>
    </source>
</evidence>
<feature type="transmembrane region" description="Helical" evidence="7">
    <location>
        <begin position="12"/>
        <end position="29"/>
    </location>
</feature>
<keyword evidence="6 7" id="KW-0472">Membrane</keyword>
<reference evidence="9" key="2">
    <citation type="journal article" date="2021" name="PeerJ">
        <title>Extensive microbial diversity within the chicken gut microbiome revealed by metagenomics and culture.</title>
        <authorList>
            <person name="Gilroy R."/>
            <person name="Ravi A."/>
            <person name="Getino M."/>
            <person name="Pursley I."/>
            <person name="Horton D.L."/>
            <person name="Alikhan N.F."/>
            <person name="Baker D."/>
            <person name="Gharbi K."/>
            <person name="Hall N."/>
            <person name="Watson M."/>
            <person name="Adriaenssens E.M."/>
            <person name="Foster-Nyarko E."/>
            <person name="Jarju S."/>
            <person name="Secka A."/>
            <person name="Antonio M."/>
            <person name="Oren A."/>
            <person name="Chaudhuri R.R."/>
            <person name="La Ragione R."/>
            <person name="Hildebrand F."/>
            <person name="Pallen M.J."/>
        </authorList>
    </citation>
    <scope>NUCLEOTIDE SEQUENCE</scope>
    <source>
        <strain evidence="9">ChiHecec3B27-6122</strain>
    </source>
</reference>
<evidence type="ECO:0000256" key="5">
    <source>
        <dbReference type="ARBA" id="ARBA00022989"/>
    </source>
</evidence>
<evidence type="ECO:0000256" key="7">
    <source>
        <dbReference type="SAM" id="Phobius"/>
    </source>
</evidence>
<comment type="caution">
    <text evidence="9">The sequence shown here is derived from an EMBL/GenBank/DDBJ whole genome shotgun (WGS) entry which is preliminary data.</text>
</comment>
<dbReference type="EMBL" id="DVJS01000017">
    <property type="protein sequence ID" value="HIS96473.1"/>
    <property type="molecule type" value="Genomic_DNA"/>
</dbReference>
<feature type="transmembrane region" description="Helical" evidence="7">
    <location>
        <begin position="341"/>
        <end position="365"/>
    </location>
</feature>
<dbReference type="Pfam" id="PF03600">
    <property type="entry name" value="CitMHS"/>
    <property type="match status" value="1"/>
</dbReference>
<keyword evidence="4 7" id="KW-0812">Transmembrane</keyword>
<protein>
    <recommendedName>
        <fullName evidence="8">Citrate transporter-like domain-containing protein</fullName>
    </recommendedName>
</protein>
<dbReference type="AlphaFoldDB" id="A0A9D1G3B1"/>
<dbReference type="PANTHER" id="PTHR10283">
    <property type="entry name" value="SOLUTE CARRIER FAMILY 13 MEMBER"/>
    <property type="match status" value="1"/>
</dbReference>
<organism evidence="9 10">
    <name type="scientific">Candidatus Scatomorpha pullistercoris</name>
    <dbReference type="NCBI Taxonomy" id="2840929"/>
    <lineage>
        <taxon>Bacteria</taxon>
        <taxon>Bacillati</taxon>
        <taxon>Bacillota</taxon>
        <taxon>Clostridia</taxon>
        <taxon>Eubacteriales</taxon>
        <taxon>Candidatus Scatomorpha</taxon>
    </lineage>
</organism>
<dbReference type="GO" id="GO:0005886">
    <property type="term" value="C:plasma membrane"/>
    <property type="evidence" value="ECO:0007669"/>
    <property type="project" value="TreeGrafter"/>
</dbReference>
<feature type="transmembrane region" description="Helical" evidence="7">
    <location>
        <begin position="88"/>
        <end position="108"/>
    </location>
</feature>
<dbReference type="GO" id="GO:0022857">
    <property type="term" value="F:transmembrane transporter activity"/>
    <property type="evidence" value="ECO:0007669"/>
    <property type="project" value="TreeGrafter"/>
</dbReference>
<reference evidence="9" key="1">
    <citation type="submission" date="2020-10" db="EMBL/GenBank/DDBJ databases">
        <authorList>
            <person name="Gilroy R."/>
        </authorList>
    </citation>
    <scope>NUCLEOTIDE SEQUENCE</scope>
    <source>
        <strain evidence="9">ChiHecec3B27-6122</strain>
    </source>
</reference>
<dbReference type="Proteomes" id="UP000886876">
    <property type="component" value="Unassembled WGS sequence"/>
</dbReference>
<evidence type="ECO:0000256" key="6">
    <source>
        <dbReference type="ARBA" id="ARBA00023136"/>
    </source>
</evidence>
<feature type="transmembrane region" description="Helical" evidence="7">
    <location>
        <begin position="176"/>
        <end position="198"/>
    </location>
</feature>
<feature type="transmembrane region" description="Helical" evidence="7">
    <location>
        <begin position="302"/>
        <end position="321"/>
    </location>
</feature>
<keyword evidence="5 7" id="KW-1133">Transmembrane helix</keyword>
<evidence type="ECO:0000313" key="9">
    <source>
        <dbReference type="EMBL" id="HIS96473.1"/>
    </source>
</evidence>
<feature type="transmembrane region" description="Helical" evidence="7">
    <location>
        <begin position="63"/>
        <end position="82"/>
    </location>
</feature>
<comment type="subcellular location">
    <subcellularLocation>
        <location evidence="1">Membrane</location>
        <topology evidence="1">Multi-pass membrane protein</topology>
    </subcellularLocation>
</comment>
<evidence type="ECO:0000256" key="2">
    <source>
        <dbReference type="ARBA" id="ARBA00006772"/>
    </source>
</evidence>
<comment type="similarity">
    <text evidence="2">Belongs to the SLC13A/DASS transporter (TC 2.A.47) family. NADC subfamily.</text>
</comment>
<feature type="transmembrane region" description="Helical" evidence="7">
    <location>
        <begin position="218"/>
        <end position="241"/>
    </location>
</feature>
<dbReference type="InterPro" id="IPR004680">
    <property type="entry name" value="Cit_transptr-like_dom"/>
</dbReference>
<proteinExistence type="inferred from homology"/>
<evidence type="ECO:0000256" key="3">
    <source>
        <dbReference type="ARBA" id="ARBA00022448"/>
    </source>
</evidence>
<evidence type="ECO:0000256" key="4">
    <source>
        <dbReference type="ARBA" id="ARBA00022692"/>
    </source>
</evidence>